<dbReference type="Proteomes" id="UP001204000">
    <property type="component" value="Unassembled WGS sequence"/>
</dbReference>
<dbReference type="InterPro" id="IPR019662">
    <property type="entry name" value="DUF2516"/>
</dbReference>
<comment type="caution">
    <text evidence="2">The sequence shown here is derived from an EMBL/GenBank/DDBJ whole genome shotgun (WGS) entry which is preliminary data.</text>
</comment>
<dbReference type="EMBL" id="JAMFTQ010000008">
    <property type="protein sequence ID" value="MCP1388016.1"/>
    <property type="molecule type" value="Genomic_DNA"/>
</dbReference>
<keyword evidence="3" id="KW-1185">Reference proteome</keyword>
<evidence type="ECO:0000313" key="3">
    <source>
        <dbReference type="Proteomes" id="UP001204000"/>
    </source>
</evidence>
<accession>A0ABT1G208</accession>
<gene>
    <name evidence="2" type="ORF">M5J20_07405</name>
</gene>
<reference evidence="2" key="1">
    <citation type="submission" date="2022-05" db="EMBL/GenBank/DDBJ databases">
        <title>Corynebacterium sp. TA-R-1 sp. nov., isolated from human feces.</title>
        <authorList>
            <person name="Shamsuzzaman M."/>
            <person name="Dahal R.H."/>
        </authorList>
    </citation>
    <scope>NUCLEOTIDE SEQUENCE</scope>
    <source>
        <strain evidence="2">TA-R-1</strain>
    </source>
</reference>
<name>A0ABT1G208_9CORY</name>
<keyword evidence="1" id="KW-0472">Membrane</keyword>
<dbReference type="RefSeq" id="WP_253578216.1">
    <property type="nucleotide sequence ID" value="NZ_JAMFTQ010000008.1"/>
</dbReference>
<proteinExistence type="predicted"/>
<dbReference type="Pfam" id="PF10724">
    <property type="entry name" value="DUF2516"/>
    <property type="match status" value="1"/>
</dbReference>
<keyword evidence="1" id="KW-0812">Transmembrane</keyword>
<sequence length="91" mass="9910">MRVPGLIQDVLFRLVAAAGIVGAVLAGTTRADAFEAANRQPKMVWVAILAFSALALLIPLPFIAWFGAVAVGIYYFDVRPQINDLLRGNYY</sequence>
<evidence type="ECO:0000256" key="1">
    <source>
        <dbReference type="SAM" id="Phobius"/>
    </source>
</evidence>
<evidence type="ECO:0000313" key="2">
    <source>
        <dbReference type="EMBL" id="MCP1388016.1"/>
    </source>
</evidence>
<protein>
    <submittedName>
        <fullName evidence="2">DUF2516 family protein</fullName>
    </submittedName>
</protein>
<organism evidence="2 3">
    <name type="scientific">Corynebacterium stercoris</name>
    <dbReference type="NCBI Taxonomy" id="2943490"/>
    <lineage>
        <taxon>Bacteria</taxon>
        <taxon>Bacillati</taxon>
        <taxon>Actinomycetota</taxon>
        <taxon>Actinomycetes</taxon>
        <taxon>Mycobacteriales</taxon>
        <taxon>Corynebacteriaceae</taxon>
        <taxon>Corynebacterium</taxon>
    </lineage>
</organism>
<keyword evidence="1" id="KW-1133">Transmembrane helix</keyword>
<feature type="transmembrane region" description="Helical" evidence="1">
    <location>
        <begin position="43"/>
        <end position="76"/>
    </location>
</feature>